<name>A0A9Q4KJR5_9BACT</name>
<reference evidence="1" key="1">
    <citation type="submission" date="2022-12" db="EMBL/GenBank/DDBJ databases">
        <title>Species Delineation and Comparative Genomics within the Campylobacter ureolyticus Complex.</title>
        <authorList>
            <person name="Maki J."/>
            <person name="Howard M."/>
            <person name="Connelly S."/>
            <person name="Hardy D.J."/>
            <person name="Cameron A."/>
        </authorList>
    </citation>
    <scope>NUCLEOTIDE SEQUENCE</scope>
    <source>
        <strain evidence="1">URMC_787</strain>
    </source>
</reference>
<accession>A0A9Q4KJR5</accession>
<dbReference type="RefSeq" id="WP_269483288.1">
    <property type="nucleotide sequence ID" value="NZ_JAPXGO010000001.1"/>
</dbReference>
<protein>
    <submittedName>
        <fullName evidence="1">Uncharacterized protein</fullName>
    </submittedName>
</protein>
<dbReference type="Proteomes" id="UP001075225">
    <property type="component" value="Unassembled WGS sequence"/>
</dbReference>
<sequence length="85" mass="9885">MQNTITIQANQSFLNEAIKLLEKLAKEQNQKINIKSNFDDDLPTLSDDEIYKEVLKRSKEIHNGTAELLSIDEFKKDMSEFLKKL</sequence>
<evidence type="ECO:0000313" key="1">
    <source>
        <dbReference type="EMBL" id="MCZ6159402.1"/>
    </source>
</evidence>
<dbReference type="AlphaFoldDB" id="A0A9Q4KJR5"/>
<evidence type="ECO:0000313" key="2">
    <source>
        <dbReference type="Proteomes" id="UP001075225"/>
    </source>
</evidence>
<dbReference type="EMBL" id="JAPXGO010000001">
    <property type="protein sequence ID" value="MCZ6159402.1"/>
    <property type="molecule type" value="Genomic_DNA"/>
</dbReference>
<organism evidence="1 2">
    <name type="scientific">Campylobacter ureolyticus</name>
    <dbReference type="NCBI Taxonomy" id="827"/>
    <lineage>
        <taxon>Bacteria</taxon>
        <taxon>Pseudomonadati</taxon>
        <taxon>Campylobacterota</taxon>
        <taxon>Epsilonproteobacteria</taxon>
        <taxon>Campylobacterales</taxon>
        <taxon>Campylobacteraceae</taxon>
        <taxon>Campylobacter</taxon>
    </lineage>
</organism>
<proteinExistence type="predicted"/>
<gene>
    <name evidence="1" type="ORF">O6B32_02805</name>
</gene>
<comment type="caution">
    <text evidence="1">The sequence shown here is derived from an EMBL/GenBank/DDBJ whole genome shotgun (WGS) entry which is preliminary data.</text>
</comment>